<comment type="caution">
    <text evidence="1">The sequence shown here is derived from an EMBL/GenBank/DDBJ whole genome shotgun (WGS) entry which is preliminary data.</text>
</comment>
<evidence type="ECO:0000313" key="2">
    <source>
        <dbReference type="Proteomes" id="UP000653127"/>
    </source>
</evidence>
<reference evidence="1" key="1">
    <citation type="submission" date="2020-08" db="EMBL/GenBank/DDBJ databases">
        <title>Genome public.</title>
        <authorList>
            <person name="Liu C."/>
            <person name="Sun Q."/>
        </authorList>
    </citation>
    <scope>NUCLEOTIDE SEQUENCE</scope>
    <source>
        <strain evidence="1">NSJ-31</strain>
    </source>
</reference>
<name>A0A926I4I9_9FIRM</name>
<protein>
    <submittedName>
        <fullName evidence="1">Uncharacterized protein</fullName>
    </submittedName>
</protein>
<accession>A0A926I4I9</accession>
<dbReference type="AlphaFoldDB" id="A0A926I4I9"/>
<sequence length="127" mass="14635">MKSLNNFLNPKRKPNLKFKLEAFDEEFEMRQLTADEDLRVSRQVREKGESSEEIMVRYVAESMVVPDLHNKELLDALSEREGRKILDPVQALKCIVNGPELSVLVSVYMDYANATVSFSKKVEEVKN</sequence>
<proteinExistence type="predicted"/>
<dbReference type="EMBL" id="JACRST010000006">
    <property type="protein sequence ID" value="MBC8546455.1"/>
    <property type="molecule type" value="Genomic_DNA"/>
</dbReference>
<dbReference type="RefSeq" id="WP_249282534.1">
    <property type="nucleotide sequence ID" value="NZ_JACRST010000006.1"/>
</dbReference>
<dbReference type="Proteomes" id="UP000653127">
    <property type="component" value="Unassembled WGS sequence"/>
</dbReference>
<evidence type="ECO:0000313" key="1">
    <source>
        <dbReference type="EMBL" id="MBC8546455.1"/>
    </source>
</evidence>
<organism evidence="1 2">
    <name type="scientific">Ligaoa zhengdingensis</name>
    <dbReference type="NCBI Taxonomy" id="2763658"/>
    <lineage>
        <taxon>Bacteria</taxon>
        <taxon>Bacillati</taxon>
        <taxon>Bacillota</taxon>
        <taxon>Clostridia</taxon>
        <taxon>Eubacteriales</taxon>
        <taxon>Oscillospiraceae</taxon>
        <taxon>Ligaoa</taxon>
    </lineage>
</organism>
<keyword evidence="2" id="KW-1185">Reference proteome</keyword>
<gene>
    <name evidence="1" type="ORF">H8711_05845</name>
</gene>